<feature type="compositionally biased region" description="Basic and acidic residues" evidence="1">
    <location>
        <begin position="278"/>
        <end position="298"/>
    </location>
</feature>
<accession>A0A7I4Y520</accession>
<dbReference type="InterPro" id="IPR056676">
    <property type="entry name" value="DUF7774"/>
</dbReference>
<name>A0A7I4Y520_HAECO</name>
<reference evidence="4" key="1">
    <citation type="submission" date="2020-12" db="UniProtKB">
        <authorList>
            <consortium name="WormBaseParasite"/>
        </authorList>
    </citation>
    <scope>IDENTIFICATION</scope>
    <source>
        <strain evidence="4">MHco3</strain>
    </source>
</reference>
<sequence>LRSFMPSSKDDESKASVLQRIEELRKLFVAFRRNKQAQKLDAEPVVHSTQPTKPDDQERTLFEDVQVKKRPAVSFRRKSSIKWKTDKQDDKAVKKKDGHLIWGQGDDSSVEEIVQHRDFRIAQKITAEAKKSKMIDTLLSQADTEVVRNLFESELARPTFKVFKEVKLLHVALNKLWEEIMCNIMKYNFEHEVHLFLCEREKVKARILDVMLICPQNLPDNWGRSRMCSWVEGSNLESLLKSVHYEDAPVIPSPVAQSVPSQWTKHMKEIEVVKSKMQDLVERSKKQPDTVSRGERASQEAQKSSPTLRTSTKSVIARAKEKKEGRQKVRVRKVDSRKRKTRSKVERKDKKETVVSPAKKEEKLERKKEETVVLPVKKEEKLEKKTEEVKESVEKSVVQEIPAASDYDNVKISTDDGGESFDPAHEKRLQEEIKKAEKGATGVIEMLCQQDIIVHETKEQKEQVDEQKDANVQIWQKCEQSLTLSISL</sequence>
<feature type="compositionally biased region" description="Basic residues" evidence="1">
    <location>
        <begin position="328"/>
        <end position="342"/>
    </location>
</feature>
<dbReference type="AlphaFoldDB" id="A0A7I4Y520"/>
<feature type="domain" description="DUF7774" evidence="2">
    <location>
        <begin position="116"/>
        <end position="211"/>
    </location>
</feature>
<keyword evidence="3" id="KW-1185">Reference proteome</keyword>
<dbReference type="Pfam" id="PF24983">
    <property type="entry name" value="DUF7774"/>
    <property type="match status" value="1"/>
</dbReference>
<proteinExistence type="predicted"/>
<organism evidence="3 4">
    <name type="scientific">Haemonchus contortus</name>
    <name type="common">Barber pole worm</name>
    <dbReference type="NCBI Taxonomy" id="6289"/>
    <lineage>
        <taxon>Eukaryota</taxon>
        <taxon>Metazoa</taxon>
        <taxon>Ecdysozoa</taxon>
        <taxon>Nematoda</taxon>
        <taxon>Chromadorea</taxon>
        <taxon>Rhabditida</taxon>
        <taxon>Rhabditina</taxon>
        <taxon>Rhabditomorpha</taxon>
        <taxon>Strongyloidea</taxon>
        <taxon>Trichostrongylidae</taxon>
        <taxon>Haemonchus</taxon>
    </lineage>
</organism>
<evidence type="ECO:0000313" key="4">
    <source>
        <dbReference type="WBParaSite" id="HCON_00053090-00001"/>
    </source>
</evidence>
<evidence type="ECO:0000259" key="2">
    <source>
        <dbReference type="Pfam" id="PF24983"/>
    </source>
</evidence>
<feature type="region of interest" description="Disordered" evidence="1">
    <location>
        <begin position="37"/>
        <end position="57"/>
    </location>
</feature>
<feature type="compositionally biased region" description="Basic and acidic residues" evidence="1">
    <location>
        <begin position="318"/>
        <end position="327"/>
    </location>
</feature>
<feature type="compositionally biased region" description="Basic and acidic residues" evidence="1">
    <location>
        <begin position="343"/>
        <end position="365"/>
    </location>
</feature>
<feature type="compositionally biased region" description="Polar residues" evidence="1">
    <location>
        <begin position="299"/>
        <end position="314"/>
    </location>
</feature>
<dbReference type="WBParaSite" id="HCON_00053090-00001">
    <property type="protein sequence ID" value="HCON_00053090-00001"/>
    <property type="gene ID" value="HCON_00053090"/>
</dbReference>
<dbReference type="Proteomes" id="UP000025227">
    <property type="component" value="Unplaced"/>
</dbReference>
<feature type="region of interest" description="Disordered" evidence="1">
    <location>
        <begin position="278"/>
        <end position="365"/>
    </location>
</feature>
<dbReference type="OrthoDB" id="5877494at2759"/>
<evidence type="ECO:0000256" key="1">
    <source>
        <dbReference type="SAM" id="MobiDB-lite"/>
    </source>
</evidence>
<evidence type="ECO:0000313" key="3">
    <source>
        <dbReference type="Proteomes" id="UP000025227"/>
    </source>
</evidence>
<protein>
    <submittedName>
        <fullName evidence="4">Disks large-associated protein 5</fullName>
    </submittedName>
</protein>